<reference evidence="8 9" key="1">
    <citation type="journal article" date="2014" name="Genome Announc.">
        <title>Draft Genome Sequences of Marine Flavobacterium Nonlabens Strains NR17, NR24, NR27, NR32, NR33, and Ara13.</title>
        <authorList>
            <person name="Nakanishi M."/>
            <person name="Meirelles P."/>
            <person name="Suzuki R."/>
            <person name="Takatani N."/>
            <person name="Mino S."/>
            <person name="Suda W."/>
            <person name="Oshima K."/>
            <person name="Hattori M."/>
            <person name="Ohkuma M."/>
            <person name="Hosokawa M."/>
            <person name="Miyashita K."/>
            <person name="Thompson F.L."/>
            <person name="Niwa A."/>
            <person name="Sawabe T."/>
            <person name="Sawabe T."/>
        </authorList>
    </citation>
    <scope>NUCLEOTIDE SEQUENCE [LARGE SCALE GENOMIC DNA]</scope>
    <source>
        <strain evidence="3">JCM 19296</strain>
        <strain evidence="4">JCM 19314</strain>
        <strain evidence="8">JCM19296</strain>
        <strain evidence="9">JCM19314</strain>
    </source>
</reference>
<dbReference type="InterPro" id="IPR024047">
    <property type="entry name" value="MM3350-like_sf"/>
</dbReference>
<evidence type="ECO:0000256" key="1">
    <source>
        <dbReference type="SAM" id="MobiDB-lite"/>
    </source>
</evidence>
<dbReference type="EMBL" id="JPJI01000004">
    <property type="protein sequence ID" value="KEZ94640.1"/>
    <property type="molecule type" value="Genomic_DNA"/>
</dbReference>
<reference evidence="6 10" key="3">
    <citation type="submission" date="2018-03" db="EMBL/GenBank/DDBJ databases">
        <title>Genomic Encyclopedia of Archaeal and Bacterial Type Strains, Phase II (KMG-II): from individual species to whole genera.</title>
        <authorList>
            <person name="Goeker M."/>
        </authorList>
    </citation>
    <scope>NUCLEOTIDE SEQUENCE [LARGE SCALE GENOMIC DNA]</scope>
    <source>
        <strain evidence="6 10">DSM 22727</strain>
    </source>
</reference>
<comment type="caution">
    <text evidence="5">The sequence shown here is derived from an EMBL/GenBank/DDBJ whole genome shotgun (WGS) entry which is preliminary data.</text>
</comment>
<dbReference type="Proteomes" id="UP000029226">
    <property type="component" value="Unassembled WGS sequence"/>
</dbReference>
<evidence type="ECO:0000313" key="3">
    <source>
        <dbReference type="EMBL" id="GAK77763.1"/>
    </source>
</evidence>
<feature type="region of interest" description="Disordered" evidence="1">
    <location>
        <begin position="131"/>
        <end position="178"/>
    </location>
</feature>
<dbReference type="RefSeq" id="WP_036579106.1">
    <property type="nucleotide sequence ID" value="NZ_CP136694.1"/>
</dbReference>
<evidence type="ECO:0000313" key="10">
    <source>
        <dbReference type="Proteomes" id="UP000239997"/>
    </source>
</evidence>
<evidence type="ECO:0000313" key="9">
    <source>
        <dbReference type="Proteomes" id="UP000029226"/>
    </source>
</evidence>
<proteinExistence type="predicted"/>
<feature type="compositionally biased region" description="Basic and acidic residues" evidence="1">
    <location>
        <begin position="134"/>
        <end position="147"/>
    </location>
</feature>
<gene>
    <name evidence="5" type="ORF">IL45_00790</name>
    <name evidence="3" type="ORF">JCM19296_3372</name>
    <name evidence="4" type="ORF">JCM19314_859</name>
    <name evidence="6" type="ORF">LY02_02622</name>
</gene>
<dbReference type="EMBL" id="PVNA01000006">
    <property type="protein sequence ID" value="PRX12556.1"/>
    <property type="molecule type" value="Genomic_DNA"/>
</dbReference>
<dbReference type="Proteomes" id="UP000028980">
    <property type="component" value="Unassembled WGS sequence"/>
</dbReference>
<keyword evidence="10" id="KW-1185">Reference proteome</keyword>
<reference evidence="5 7" key="2">
    <citation type="submission" date="2014-07" db="EMBL/GenBank/DDBJ databases">
        <title>Draft genome sequence of Nonlabens ulvanivorans, an ulvan degrading bacterium.</title>
        <authorList>
            <person name="Kopel M."/>
            <person name="Helbert W."/>
            <person name="Henrissat B."/>
            <person name="Doniger T."/>
            <person name="Banin E."/>
        </authorList>
    </citation>
    <scope>NUCLEOTIDE SEQUENCE [LARGE SCALE GENOMIC DNA]</scope>
    <source>
        <strain evidence="5 7">PLR</strain>
    </source>
</reference>
<dbReference type="Gene3D" id="3.10.290.30">
    <property type="entry name" value="MM3350-like"/>
    <property type="match status" value="1"/>
</dbReference>
<name>A0A084K0A6_NONUL</name>
<dbReference type="GeneID" id="90595493"/>
<sequence length="178" mass="20406">MIYRFRAILDATQDVFRDIEIEGSASLEDFHNVLTQSFQLPGDEMASFYASDEEWNQNEEFSLFDMSEGSSASRTMATTTIEEVVSKSQPQLVYIYDFLSMWTFLIELAEVAGPQDAVVYPQVIFSIGELPDSAPDKEFEADPRFADETDGDEEYRGDIDDGDDDFYDEQTFDDYDLY</sequence>
<dbReference type="EMBL" id="BBMM01000010">
    <property type="protein sequence ID" value="GAL01415.1"/>
    <property type="molecule type" value="Genomic_DNA"/>
</dbReference>
<dbReference type="SUPFAM" id="SSF159941">
    <property type="entry name" value="MM3350-like"/>
    <property type="match status" value="1"/>
</dbReference>
<evidence type="ECO:0000313" key="4">
    <source>
        <dbReference type="EMBL" id="GAL01415.1"/>
    </source>
</evidence>
<evidence type="ECO:0000313" key="5">
    <source>
        <dbReference type="EMBL" id="KEZ94640.1"/>
    </source>
</evidence>
<evidence type="ECO:0000313" key="6">
    <source>
        <dbReference type="EMBL" id="PRX12556.1"/>
    </source>
</evidence>
<evidence type="ECO:0000259" key="2">
    <source>
        <dbReference type="Pfam" id="PF07929"/>
    </source>
</evidence>
<feature type="domain" description="Plasmid pRiA4b Orf3-like" evidence="2">
    <location>
        <begin position="8"/>
        <end position="129"/>
    </location>
</feature>
<dbReference type="Pfam" id="PF07929">
    <property type="entry name" value="PRiA4_ORF3"/>
    <property type="match status" value="1"/>
</dbReference>
<dbReference type="InterPro" id="IPR012912">
    <property type="entry name" value="Plasmid_pRiA4b_Orf3-like"/>
</dbReference>
<dbReference type="OrthoDB" id="666725at2"/>
<organism evidence="5 7">
    <name type="scientific">Nonlabens ulvanivorans</name>
    <name type="common">Persicivirga ulvanivorans</name>
    <dbReference type="NCBI Taxonomy" id="906888"/>
    <lineage>
        <taxon>Bacteria</taxon>
        <taxon>Pseudomonadati</taxon>
        <taxon>Bacteroidota</taxon>
        <taxon>Flavobacteriia</taxon>
        <taxon>Flavobacteriales</taxon>
        <taxon>Flavobacteriaceae</taxon>
        <taxon>Nonlabens</taxon>
    </lineage>
</organism>
<accession>A0A084K0A6</accession>
<dbReference type="AlphaFoldDB" id="A0A084K0A6"/>
<dbReference type="Proteomes" id="UP000028531">
    <property type="component" value="Unassembled WGS sequence"/>
</dbReference>
<evidence type="ECO:0000313" key="7">
    <source>
        <dbReference type="Proteomes" id="UP000028531"/>
    </source>
</evidence>
<dbReference type="Proteomes" id="UP000239997">
    <property type="component" value="Unassembled WGS sequence"/>
</dbReference>
<dbReference type="EMBL" id="BBLG01000012">
    <property type="protein sequence ID" value="GAK77763.1"/>
    <property type="molecule type" value="Genomic_DNA"/>
</dbReference>
<protein>
    <submittedName>
        <fullName evidence="6">PRiA4b ORF-3-like protein</fullName>
    </submittedName>
</protein>
<feature type="compositionally biased region" description="Acidic residues" evidence="1">
    <location>
        <begin position="160"/>
        <end position="178"/>
    </location>
</feature>
<evidence type="ECO:0000313" key="8">
    <source>
        <dbReference type="Proteomes" id="UP000028980"/>
    </source>
</evidence>